<organism evidence="3 4">
    <name type="scientific">Macleaya cordata</name>
    <name type="common">Five-seeded plume-poppy</name>
    <name type="synonym">Bocconia cordata</name>
    <dbReference type="NCBI Taxonomy" id="56857"/>
    <lineage>
        <taxon>Eukaryota</taxon>
        <taxon>Viridiplantae</taxon>
        <taxon>Streptophyta</taxon>
        <taxon>Embryophyta</taxon>
        <taxon>Tracheophyta</taxon>
        <taxon>Spermatophyta</taxon>
        <taxon>Magnoliopsida</taxon>
        <taxon>Ranunculales</taxon>
        <taxon>Papaveraceae</taxon>
        <taxon>Papaveroideae</taxon>
        <taxon>Macleaya</taxon>
    </lineage>
</organism>
<feature type="chain" id="PRO_5012894112" evidence="2">
    <location>
        <begin position="27"/>
        <end position="606"/>
    </location>
</feature>
<protein>
    <submittedName>
        <fullName evidence="3">Root cap</fullName>
    </submittedName>
</protein>
<evidence type="ECO:0000256" key="2">
    <source>
        <dbReference type="SAM" id="SignalP"/>
    </source>
</evidence>
<dbReference type="Pfam" id="PF06830">
    <property type="entry name" value="Root_cap"/>
    <property type="match status" value="1"/>
</dbReference>
<feature type="compositionally biased region" description="Low complexity" evidence="1">
    <location>
        <begin position="81"/>
        <end position="96"/>
    </location>
</feature>
<dbReference type="EMBL" id="MVGT01002978">
    <property type="protein sequence ID" value="OVA05974.1"/>
    <property type="molecule type" value="Genomic_DNA"/>
</dbReference>
<dbReference type="PANTHER" id="PTHR31656">
    <property type="entry name" value="ROOT CAP DOMAIN-CONTAINING PROTEIN"/>
    <property type="match status" value="1"/>
</dbReference>
<evidence type="ECO:0000313" key="3">
    <source>
        <dbReference type="EMBL" id="OVA05974.1"/>
    </source>
</evidence>
<name>A0A200Q6B9_MACCD</name>
<evidence type="ECO:0000256" key="1">
    <source>
        <dbReference type="SAM" id="MobiDB-lite"/>
    </source>
</evidence>
<dbReference type="PRINTS" id="PR01217">
    <property type="entry name" value="PRICHEXTENSN"/>
</dbReference>
<proteinExistence type="predicted"/>
<accession>A0A200Q6B9</accession>
<feature type="region of interest" description="Disordered" evidence="1">
    <location>
        <begin position="78"/>
        <end position="315"/>
    </location>
</feature>
<feature type="signal peptide" evidence="2">
    <location>
        <begin position="1"/>
        <end position="26"/>
    </location>
</feature>
<feature type="compositionally biased region" description="Basic and acidic residues" evidence="1">
    <location>
        <begin position="97"/>
        <end position="137"/>
    </location>
</feature>
<sequence>MAGAMVHLGRGASVMIILMMVVVAEAARTPPGIANNPSHATCKNVQYKDCYNLVHVCPKFCPDSCHVECASCKPICGPGSDGETTTTTSGDNGSNGEPKKGKDDKGMPNKDDKGTPNKDDKGTPNKDDKGKPDKDKPSPPIVYPSPPPSVPRTPTPPPVVYPSPPPSVPSTPTPPPIVYPSPPPFVPSTPTPPISPTPPSVPTPTPPVSPTPPSVPTLTPPVSPTPPSVPTPTPPVSPTPPSEPTPSPPVSPTPPSVPTPTPPVSPTPPSEPTPSPPVSPTPPSRPTPPPPVSPTPPSTPTPPTPPSSDVSPKKAKCRDPEYTHCYNMEHYCPKSCPGGCEVDCVTCKPVCSCDKPGHVCQDPRFIGGDGITFYFHGKKNRDFCLLSDSNLHINAHFIGKRNQNMKRDFTWVQAIGILFDHHQIYIGAQKTATWDDSVDRLALSFDGQPIYLPESEGAKWQSEIAPSVTISRSSVTNAITVEVEGNFKITANVVPITEEESRVHNYGITKDDCFAHLDLGFKFYSLSEDVNGVLGQTYGKDYVSKVKMGVSMPVMGGDKKFVTSSVFANDCAVARFTGSGASSEMAEYASLTCASGMDGRGVVCKR</sequence>
<dbReference type="STRING" id="56857.A0A200Q6B9"/>
<feature type="compositionally biased region" description="Pro residues" evidence="1">
    <location>
        <begin position="138"/>
        <end position="306"/>
    </location>
</feature>
<dbReference type="Proteomes" id="UP000195402">
    <property type="component" value="Unassembled WGS sequence"/>
</dbReference>
<dbReference type="InterPro" id="IPR009646">
    <property type="entry name" value="Root_cap"/>
</dbReference>
<comment type="caution">
    <text evidence="3">The sequence shown here is derived from an EMBL/GenBank/DDBJ whole genome shotgun (WGS) entry which is preliminary data.</text>
</comment>
<keyword evidence="2" id="KW-0732">Signal</keyword>
<dbReference type="AlphaFoldDB" id="A0A200Q6B9"/>
<gene>
    <name evidence="3" type="ORF">BVC80_1707g79</name>
</gene>
<dbReference type="OrthoDB" id="2012132at2759"/>
<dbReference type="OMA" id="HFIGSHV"/>
<keyword evidence="4" id="KW-1185">Reference proteome</keyword>
<evidence type="ECO:0000313" key="4">
    <source>
        <dbReference type="Proteomes" id="UP000195402"/>
    </source>
</evidence>
<dbReference type="InParanoid" id="A0A200Q6B9"/>
<reference evidence="3 4" key="1">
    <citation type="journal article" date="2017" name="Mol. Plant">
        <title>The Genome of Medicinal Plant Macleaya cordata Provides New Insights into Benzylisoquinoline Alkaloids Metabolism.</title>
        <authorList>
            <person name="Liu X."/>
            <person name="Liu Y."/>
            <person name="Huang P."/>
            <person name="Ma Y."/>
            <person name="Qing Z."/>
            <person name="Tang Q."/>
            <person name="Cao H."/>
            <person name="Cheng P."/>
            <person name="Zheng Y."/>
            <person name="Yuan Z."/>
            <person name="Zhou Y."/>
            <person name="Liu J."/>
            <person name="Tang Z."/>
            <person name="Zhuo Y."/>
            <person name="Zhang Y."/>
            <person name="Yu L."/>
            <person name="Huang J."/>
            <person name="Yang P."/>
            <person name="Peng Q."/>
            <person name="Zhang J."/>
            <person name="Jiang W."/>
            <person name="Zhang Z."/>
            <person name="Lin K."/>
            <person name="Ro D.K."/>
            <person name="Chen X."/>
            <person name="Xiong X."/>
            <person name="Shang Y."/>
            <person name="Huang S."/>
            <person name="Zeng J."/>
        </authorList>
    </citation>
    <scope>NUCLEOTIDE SEQUENCE [LARGE SCALE GENOMIC DNA]</scope>
    <source>
        <strain evidence="4">cv. BLH2017</strain>
        <tissue evidence="3">Root</tissue>
    </source>
</reference>